<dbReference type="RefSeq" id="WP_323578018.1">
    <property type="nucleotide sequence ID" value="NZ_JAYGJQ010000002.1"/>
</dbReference>
<sequence>MTYKTIWIDHQQAYIYEFSSQHKVFEKYFTKKADTKKIESPRKFTHGKEHQKMFYHAIANELGNPDHVLILGPGTAKDEFKHHCESHNHEKLAHKIVSTIPMRSHPRRSEILKFSKDYFDKYFHLS</sequence>
<protein>
    <recommendedName>
        <fullName evidence="3">Translational machinery protein</fullName>
    </recommendedName>
</protein>
<accession>A0ABU5VXS3</accession>
<organism evidence="1 2">
    <name type="scientific">Bacteriovorax antarcticus</name>
    <dbReference type="NCBI Taxonomy" id="3088717"/>
    <lineage>
        <taxon>Bacteria</taxon>
        <taxon>Pseudomonadati</taxon>
        <taxon>Bdellovibrionota</taxon>
        <taxon>Bacteriovoracia</taxon>
        <taxon>Bacteriovoracales</taxon>
        <taxon>Bacteriovoracaceae</taxon>
        <taxon>Bacteriovorax</taxon>
    </lineage>
</organism>
<evidence type="ECO:0008006" key="3">
    <source>
        <dbReference type="Google" id="ProtNLM"/>
    </source>
</evidence>
<evidence type="ECO:0000313" key="1">
    <source>
        <dbReference type="EMBL" id="MEA9357846.1"/>
    </source>
</evidence>
<comment type="caution">
    <text evidence="1">The sequence shown here is derived from an EMBL/GenBank/DDBJ whole genome shotgun (WGS) entry which is preliminary data.</text>
</comment>
<reference evidence="1 2" key="1">
    <citation type="submission" date="2023-11" db="EMBL/GenBank/DDBJ databases">
        <title>A Novel Polar Bacteriovorax (B. antarcticus) Isolated from the Biocrust in Antarctica.</title>
        <authorList>
            <person name="Mun W."/>
            <person name="Choi S.Y."/>
            <person name="Mitchell R.J."/>
        </authorList>
    </citation>
    <scope>NUCLEOTIDE SEQUENCE [LARGE SCALE GENOMIC DNA]</scope>
    <source>
        <strain evidence="1 2">PP10</strain>
    </source>
</reference>
<dbReference type="Gene3D" id="3.30.420.60">
    <property type="entry name" value="eRF1 domain 2"/>
    <property type="match status" value="1"/>
</dbReference>
<dbReference type="SUPFAM" id="SSF53137">
    <property type="entry name" value="Translational machinery components"/>
    <property type="match status" value="1"/>
</dbReference>
<proteinExistence type="predicted"/>
<name>A0ABU5VXS3_9BACT</name>
<dbReference type="Proteomes" id="UP001302274">
    <property type="component" value="Unassembled WGS sequence"/>
</dbReference>
<dbReference type="InterPro" id="IPR042226">
    <property type="entry name" value="eFR1_2_sf"/>
</dbReference>
<gene>
    <name evidence="1" type="ORF">SHI21_16565</name>
</gene>
<evidence type="ECO:0000313" key="2">
    <source>
        <dbReference type="Proteomes" id="UP001302274"/>
    </source>
</evidence>
<dbReference type="EMBL" id="JAYGJQ010000002">
    <property type="protein sequence ID" value="MEA9357846.1"/>
    <property type="molecule type" value="Genomic_DNA"/>
</dbReference>
<keyword evidence="2" id="KW-1185">Reference proteome</keyword>